<proteinExistence type="predicted"/>
<feature type="non-terminal residue" evidence="1">
    <location>
        <position position="1"/>
    </location>
</feature>
<gene>
    <name evidence="1" type="ORF">GMARGA_LOCUS43039</name>
</gene>
<dbReference type="EMBL" id="CAJVQB010134807">
    <property type="protein sequence ID" value="CAG8854218.1"/>
    <property type="molecule type" value="Genomic_DNA"/>
</dbReference>
<accession>A0ABN7XIL9</accession>
<feature type="non-terminal residue" evidence="1">
    <location>
        <position position="51"/>
    </location>
</feature>
<evidence type="ECO:0000313" key="2">
    <source>
        <dbReference type="Proteomes" id="UP000789901"/>
    </source>
</evidence>
<keyword evidence="2" id="KW-1185">Reference proteome</keyword>
<evidence type="ECO:0000313" key="1">
    <source>
        <dbReference type="EMBL" id="CAG8854218.1"/>
    </source>
</evidence>
<name>A0ABN7XIL9_GIGMA</name>
<organism evidence="1 2">
    <name type="scientific">Gigaspora margarita</name>
    <dbReference type="NCBI Taxonomy" id="4874"/>
    <lineage>
        <taxon>Eukaryota</taxon>
        <taxon>Fungi</taxon>
        <taxon>Fungi incertae sedis</taxon>
        <taxon>Mucoromycota</taxon>
        <taxon>Glomeromycotina</taxon>
        <taxon>Glomeromycetes</taxon>
        <taxon>Diversisporales</taxon>
        <taxon>Gigasporaceae</taxon>
        <taxon>Gigaspora</taxon>
    </lineage>
</organism>
<reference evidence="1 2" key="1">
    <citation type="submission" date="2021-06" db="EMBL/GenBank/DDBJ databases">
        <authorList>
            <person name="Kallberg Y."/>
            <person name="Tangrot J."/>
            <person name="Rosling A."/>
        </authorList>
    </citation>
    <scope>NUCLEOTIDE SEQUENCE [LARGE SCALE GENOMIC DNA]</scope>
    <source>
        <strain evidence="1 2">120-4 pot B 10/14</strain>
    </source>
</reference>
<protein>
    <submittedName>
        <fullName evidence="1">4368_t:CDS:1</fullName>
    </submittedName>
</protein>
<comment type="caution">
    <text evidence="1">The sequence shown here is derived from an EMBL/GenBank/DDBJ whole genome shotgun (WGS) entry which is preliminary data.</text>
</comment>
<sequence length="51" mass="5385">FGSQDVLSSAISFGSQNVLFGIMSSKSDITGIEKFSPTSADNNVSTELTLR</sequence>
<dbReference type="Proteomes" id="UP000789901">
    <property type="component" value="Unassembled WGS sequence"/>
</dbReference>